<evidence type="ECO:0000256" key="2">
    <source>
        <dbReference type="SAM" id="Phobius"/>
    </source>
</evidence>
<keyword evidence="2" id="KW-0472">Membrane</keyword>
<protein>
    <submittedName>
        <fullName evidence="3">Uncharacterized protein</fullName>
    </submittedName>
</protein>
<evidence type="ECO:0000256" key="1">
    <source>
        <dbReference type="SAM" id="MobiDB-lite"/>
    </source>
</evidence>
<keyword evidence="2" id="KW-1133">Transmembrane helix</keyword>
<keyword evidence="4" id="KW-1185">Reference proteome</keyword>
<sequence length="92" mass="10313">MKSVSCTIGHGIIIEFATMAVSAVVCVMYSLMAVFGSTGSFSSNPCTNSAAQELYQQQMAEYMQKSELWRDMHAPPQPPQKIQSSKRFLRWM</sequence>
<reference evidence="3 4" key="1">
    <citation type="journal article" date="2014" name="Genome Biol. Evol.">
        <title>The secreted proteins of Achlya hypogyna and Thraustotheca clavata identify the ancestral oomycete secretome and reveal gene acquisitions by horizontal gene transfer.</title>
        <authorList>
            <person name="Misner I."/>
            <person name="Blouin N."/>
            <person name="Leonard G."/>
            <person name="Richards T.A."/>
            <person name="Lane C.E."/>
        </authorList>
    </citation>
    <scope>NUCLEOTIDE SEQUENCE [LARGE SCALE GENOMIC DNA]</scope>
    <source>
        <strain evidence="3 4">ATCC 34112</strain>
    </source>
</reference>
<organism evidence="3 4">
    <name type="scientific">Thraustotheca clavata</name>
    <dbReference type="NCBI Taxonomy" id="74557"/>
    <lineage>
        <taxon>Eukaryota</taxon>
        <taxon>Sar</taxon>
        <taxon>Stramenopiles</taxon>
        <taxon>Oomycota</taxon>
        <taxon>Saprolegniomycetes</taxon>
        <taxon>Saprolegniales</taxon>
        <taxon>Achlyaceae</taxon>
        <taxon>Thraustotheca</taxon>
    </lineage>
</organism>
<dbReference type="EMBL" id="JNBS01004850">
    <property type="protein sequence ID" value="OQR82024.1"/>
    <property type="molecule type" value="Genomic_DNA"/>
</dbReference>
<feature type="transmembrane region" description="Helical" evidence="2">
    <location>
        <begin position="12"/>
        <end position="35"/>
    </location>
</feature>
<dbReference type="AlphaFoldDB" id="A0A1V9Y8L1"/>
<evidence type="ECO:0000313" key="4">
    <source>
        <dbReference type="Proteomes" id="UP000243217"/>
    </source>
</evidence>
<feature type="region of interest" description="Disordered" evidence="1">
    <location>
        <begin position="70"/>
        <end position="92"/>
    </location>
</feature>
<comment type="caution">
    <text evidence="3">The sequence shown here is derived from an EMBL/GenBank/DDBJ whole genome shotgun (WGS) entry which is preliminary data.</text>
</comment>
<dbReference type="OrthoDB" id="74595at2759"/>
<keyword evidence="2" id="KW-0812">Transmembrane</keyword>
<proteinExistence type="predicted"/>
<gene>
    <name evidence="3" type="ORF">THRCLA_23257</name>
</gene>
<accession>A0A1V9Y8L1</accession>
<evidence type="ECO:0000313" key="3">
    <source>
        <dbReference type="EMBL" id="OQR82024.1"/>
    </source>
</evidence>
<name>A0A1V9Y8L1_9STRA</name>
<dbReference type="Proteomes" id="UP000243217">
    <property type="component" value="Unassembled WGS sequence"/>
</dbReference>